<dbReference type="PROSITE" id="PS50158">
    <property type="entry name" value="ZF_CCHC"/>
    <property type="match status" value="1"/>
</dbReference>
<protein>
    <recommendedName>
        <fullName evidence="3">CCHC-type domain-containing protein</fullName>
    </recommendedName>
</protein>
<keyword evidence="1" id="KW-0479">Metal-binding</keyword>
<dbReference type="InterPro" id="IPR025558">
    <property type="entry name" value="DUF4283"/>
</dbReference>
<dbReference type="Pfam" id="PF14392">
    <property type="entry name" value="zf-CCHC_4"/>
    <property type="match status" value="1"/>
</dbReference>
<feature type="region of interest" description="Disordered" evidence="2">
    <location>
        <begin position="385"/>
        <end position="412"/>
    </location>
</feature>
<dbReference type="Proteomes" id="UP001318860">
    <property type="component" value="Unassembled WGS sequence"/>
</dbReference>
<sequence length="487" mass="55404">MGVAARTTLPPPHPQPKTWSVRYCRCGGFAERCGFSMENELLSSLRKFSLTAEEETGVELEQKDVVLSLEESRRSLFSKIHGSKKANFLGLKNTLRSTWVTRAPFQVRELGFNLYQFVFKEEDDKDKVLNSKVWTFDNQYILLKEWYKGMVIEKEDFNTVELWVQVQNAPNHWITTEIGLKIGKLFPRTLDIFIPESGSAKGRVIKLLVVVNLLKPLLRGSNIKLGGEQRWVDFKYENLVGLCFYCGCIGHIERGCSVRKDDLQNDNLREGQFGDWLKAEEGYSGNRRPSSDSVKSPEGRNNQTNSLDPQAPEPSKKREENVPSSSKSPVTDGIREVESTNKQFQNIVLENDFLCPMEEENNQLPSPFPNKVEPESLINIPLKEKRSRTPSTEISINTPRGIGNRGRRGGKAKGIHIERKMASPVPMMEEYLNPSNKRGRSLLDENCSDEEGAINDQENKKQRVEPVLFPDNSKVVVASHDWPQPHQ</sequence>
<dbReference type="InterPro" id="IPR025836">
    <property type="entry name" value="Zn_knuckle_CX2CX4HX4C"/>
</dbReference>
<evidence type="ECO:0000259" key="3">
    <source>
        <dbReference type="PROSITE" id="PS50158"/>
    </source>
</evidence>
<feature type="compositionally biased region" description="Polar residues" evidence="2">
    <location>
        <begin position="389"/>
        <end position="398"/>
    </location>
</feature>
<organism evidence="4 5">
    <name type="scientific">Rehmannia glutinosa</name>
    <name type="common">Chinese foxglove</name>
    <dbReference type="NCBI Taxonomy" id="99300"/>
    <lineage>
        <taxon>Eukaryota</taxon>
        <taxon>Viridiplantae</taxon>
        <taxon>Streptophyta</taxon>
        <taxon>Embryophyta</taxon>
        <taxon>Tracheophyta</taxon>
        <taxon>Spermatophyta</taxon>
        <taxon>Magnoliopsida</taxon>
        <taxon>eudicotyledons</taxon>
        <taxon>Gunneridae</taxon>
        <taxon>Pentapetalae</taxon>
        <taxon>asterids</taxon>
        <taxon>lamiids</taxon>
        <taxon>Lamiales</taxon>
        <taxon>Orobanchaceae</taxon>
        <taxon>Rehmannieae</taxon>
        <taxon>Rehmannia</taxon>
    </lineage>
</organism>
<comment type="caution">
    <text evidence="4">The sequence shown here is derived from an EMBL/GenBank/DDBJ whole genome shotgun (WGS) entry which is preliminary data.</text>
</comment>
<reference evidence="4 5" key="1">
    <citation type="journal article" date="2021" name="Comput. Struct. Biotechnol. J.">
        <title>De novo genome assembly of the potent medicinal plant Rehmannia glutinosa using nanopore technology.</title>
        <authorList>
            <person name="Ma L."/>
            <person name="Dong C."/>
            <person name="Song C."/>
            <person name="Wang X."/>
            <person name="Zheng X."/>
            <person name="Niu Y."/>
            <person name="Chen S."/>
            <person name="Feng W."/>
        </authorList>
    </citation>
    <scope>NUCLEOTIDE SEQUENCE [LARGE SCALE GENOMIC DNA]</scope>
    <source>
        <strain evidence="4">DH-2019</strain>
    </source>
</reference>
<dbReference type="PANTHER" id="PTHR31286">
    <property type="entry name" value="GLYCINE-RICH CELL WALL STRUCTURAL PROTEIN 1.8-LIKE"/>
    <property type="match status" value="1"/>
</dbReference>
<proteinExistence type="predicted"/>
<evidence type="ECO:0000313" key="4">
    <source>
        <dbReference type="EMBL" id="KAK6146590.1"/>
    </source>
</evidence>
<keyword evidence="5" id="KW-1185">Reference proteome</keyword>
<name>A0ABR0WKB8_REHGL</name>
<evidence type="ECO:0000256" key="1">
    <source>
        <dbReference type="PROSITE-ProRule" id="PRU00047"/>
    </source>
</evidence>
<keyword evidence="1" id="KW-0862">Zinc</keyword>
<evidence type="ECO:0000313" key="5">
    <source>
        <dbReference type="Proteomes" id="UP001318860"/>
    </source>
</evidence>
<feature type="region of interest" description="Disordered" evidence="2">
    <location>
        <begin position="279"/>
        <end position="336"/>
    </location>
</feature>
<gene>
    <name evidence="4" type="ORF">DH2020_020459</name>
</gene>
<dbReference type="EMBL" id="JABTTQ020000011">
    <property type="protein sequence ID" value="KAK6146590.1"/>
    <property type="molecule type" value="Genomic_DNA"/>
</dbReference>
<feature type="domain" description="CCHC-type" evidence="3">
    <location>
        <begin position="243"/>
        <end position="256"/>
    </location>
</feature>
<dbReference type="InterPro" id="IPR040256">
    <property type="entry name" value="At4g02000-like"/>
</dbReference>
<dbReference type="PANTHER" id="PTHR31286:SF178">
    <property type="entry name" value="DUF4283 DOMAIN-CONTAINING PROTEIN"/>
    <property type="match status" value="1"/>
</dbReference>
<dbReference type="Pfam" id="PF14111">
    <property type="entry name" value="DUF4283"/>
    <property type="match status" value="1"/>
</dbReference>
<dbReference type="InterPro" id="IPR001878">
    <property type="entry name" value="Znf_CCHC"/>
</dbReference>
<keyword evidence="1" id="KW-0863">Zinc-finger</keyword>
<feature type="region of interest" description="Disordered" evidence="2">
    <location>
        <begin position="448"/>
        <end position="487"/>
    </location>
</feature>
<feature type="compositionally biased region" description="Polar residues" evidence="2">
    <location>
        <begin position="287"/>
        <end position="308"/>
    </location>
</feature>
<accession>A0ABR0WKB8</accession>
<evidence type="ECO:0000256" key="2">
    <source>
        <dbReference type="SAM" id="MobiDB-lite"/>
    </source>
</evidence>